<evidence type="ECO:0008006" key="3">
    <source>
        <dbReference type="Google" id="ProtNLM"/>
    </source>
</evidence>
<evidence type="ECO:0000313" key="1">
    <source>
        <dbReference type="EMBL" id="QSQ23215.1"/>
    </source>
</evidence>
<dbReference type="EMBL" id="CP071090">
    <property type="protein sequence ID" value="QSQ23215.1"/>
    <property type="molecule type" value="Genomic_DNA"/>
</dbReference>
<dbReference type="Proteomes" id="UP000662747">
    <property type="component" value="Chromosome"/>
</dbReference>
<dbReference type="RefSeq" id="WP_206724790.1">
    <property type="nucleotide sequence ID" value="NZ_CP071090.1"/>
</dbReference>
<keyword evidence="2" id="KW-1185">Reference proteome</keyword>
<protein>
    <recommendedName>
        <fullName evidence="3">Suppressor of fused-like domain-containing protein</fullName>
    </recommendedName>
</protein>
<name>A0ABX7P0K9_9BACT</name>
<proteinExistence type="predicted"/>
<organism evidence="1 2">
    <name type="scientific">Pyxidicoccus parkwayensis</name>
    <dbReference type="NCBI Taxonomy" id="2813578"/>
    <lineage>
        <taxon>Bacteria</taxon>
        <taxon>Pseudomonadati</taxon>
        <taxon>Myxococcota</taxon>
        <taxon>Myxococcia</taxon>
        <taxon>Myxococcales</taxon>
        <taxon>Cystobacterineae</taxon>
        <taxon>Myxococcaceae</taxon>
        <taxon>Pyxidicoccus</taxon>
    </lineage>
</organism>
<reference evidence="1 2" key="1">
    <citation type="submission" date="2021-02" db="EMBL/GenBank/DDBJ databases">
        <title>De Novo genome assembly of isolated myxobacteria.</title>
        <authorList>
            <person name="Stevens D.C."/>
        </authorList>
    </citation>
    <scope>NUCLEOTIDE SEQUENCE [LARGE SCALE GENOMIC DNA]</scope>
    <source>
        <strain evidence="2">SCPEA02</strain>
    </source>
</reference>
<sequence length="212" mass="24059">MSKPYLPYYDLEFASDALFWSGEEASERRIFLMPSSPPSKFVGFGVARASREACFVARGTVVDHLGHFISRNVREGVRVELYVKPPLPQWLLERYTTNPPWEGHEYESPPNPPVSGLVATGVKRYAPSPTGALWSEGDGSNRVAFIIPMHDAAEFLAFGMLGSRAEEHFIRVGRVENQLGDFIEQMKREEARVELRAMPPLPEPRLRRYLPR</sequence>
<evidence type="ECO:0000313" key="2">
    <source>
        <dbReference type="Proteomes" id="UP000662747"/>
    </source>
</evidence>
<accession>A0ABX7P0K9</accession>
<gene>
    <name evidence="1" type="ORF">JY651_50460</name>
</gene>